<keyword evidence="2" id="KW-1185">Reference proteome</keyword>
<dbReference type="InterPro" id="IPR052705">
    <property type="entry name" value="Gliding_Motility_GTPase"/>
</dbReference>
<dbReference type="RefSeq" id="WP_012674617.1">
    <property type="nucleotide sequence ID" value="NC_012438.1"/>
</dbReference>
<dbReference type="CDD" id="cd00882">
    <property type="entry name" value="Ras_like_GTPase"/>
    <property type="match status" value="1"/>
</dbReference>
<dbReference type="PANTHER" id="PTHR42708">
    <property type="entry name" value="ATP/GTP-BINDING PROTEIN-RELATED"/>
    <property type="match status" value="1"/>
</dbReference>
<dbReference type="InterPro" id="IPR001806">
    <property type="entry name" value="Small_GTPase"/>
</dbReference>
<organism evidence="1 2">
    <name type="scientific">Sulfurihydrogenibium azorense (strain DSM 15241 / OCM 825 / Az-Fu1)</name>
    <dbReference type="NCBI Taxonomy" id="204536"/>
    <lineage>
        <taxon>Bacteria</taxon>
        <taxon>Pseudomonadati</taxon>
        <taxon>Aquificota</taxon>
        <taxon>Aquificia</taxon>
        <taxon>Aquificales</taxon>
        <taxon>Hydrogenothermaceae</taxon>
        <taxon>Sulfurihydrogenibium</taxon>
    </lineage>
</organism>
<evidence type="ECO:0000313" key="2">
    <source>
        <dbReference type="Proteomes" id="UP000001369"/>
    </source>
</evidence>
<name>C1DVV4_SULAA</name>
<evidence type="ECO:0000313" key="1">
    <source>
        <dbReference type="EMBL" id="ACN99299.1"/>
    </source>
</evidence>
<reference evidence="1 2" key="1">
    <citation type="journal article" date="2009" name="J. Bacteriol.">
        <title>Complete and draft genome sequences of six members of the Aquificales.</title>
        <authorList>
            <person name="Reysenbach A.L."/>
            <person name="Hamamura N."/>
            <person name="Podar M."/>
            <person name="Griffiths E."/>
            <person name="Ferreira S."/>
            <person name="Hochstein R."/>
            <person name="Heidelberg J."/>
            <person name="Johnson J."/>
            <person name="Mead D."/>
            <person name="Pohorille A."/>
            <person name="Sarmiento M."/>
            <person name="Schweighofer K."/>
            <person name="Seshadri R."/>
            <person name="Voytek M.A."/>
        </authorList>
    </citation>
    <scope>NUCLEOTIDE SEQUENCE [LARGE SCALE GENOMIC DNA]</scope>
    <source>
        <strain evidence="2">Az-Fu1 / DSM 15241 / OCM 825</strain>
    </source>
</reference>
<protein>
    <submittedName>
        <fullName evidence="1">Gliding motility protein</fullName>
    </submittedName>
</protein>
<dbReference type="Gene3D" id="3.40.50.300">
    <property type="entry name" value="P-loop containing nucleotide triphosphate hydrolases"/>
    <property type="match status" value="1"/>
</dbReference>
<dbReference type="STRING" id="204536.SULAZ_1272"/>
<gene>
    <name evidence="1" type="ordered locus">SULAZ_1272</name>
</gene>
<sequence length="168" mass="19544">MKEVLIVYHGIGMAGKTTNLDSLKDIFSNYVIDRFHAKTVENRTIFLDTLLLGINIKNLDFKLKVRLMSTPGQDRFEILRPWILNNANGFVFVYDPTVNHNENLKAFKEIYESKLPKVIQINKVDLTEQKKVEEIKRIFKDFTTIEAVAKDNKGVKETFQAILREILR</sequence>
<dbReference type="GO" id="GO:0005525">
    <property type="term" value="F:GTP binding"/>
    <property type="evidence" value="ECO:0007669"/>
    <property type="project" value="InterPro"/>
</dbReference>
<dbReference type="PANTHER" id="PTHR42708:SF1">
    <property type="entry name" value="GLIDING MOTILITY PROTEIN MGLA"/>
    <property type="match status" value="1"/>
</dbReference>
<dbReference type="PRINTS" id="PR00449">
    <property type="entry name" value="RASTRNSFRMNG"/>
</dbReference>
<dbReference type="KEGG" id="saf:SULAZ_1272"/>
<dbReference type="HOGENOM" id="CLU_1502786_0_0_0"/>
<dbReference type="InterPro" id="IPR027417">
    <property type="entry name" value="P-loop_NTPase"/>
</dbReference>
<dbReference type="AlphaFoldDB" id="C1DVV4"/>
<dbReference type="eggNOG" id="COG1100">
    <property type="taxonomic scope" value="Bacteria"/>
</dbReference>
<dbReference type="EMBL" id="CP001229">
    <property type="protein sequence ID" value="ACN99299.1"/>
    <property type="molecule type" value="Genomic_DNA"/>
</dbReference>
<dbReference type="Proteomes" id="UP000001369">
    <property type="component" value="Chromosome"/>
</dbReference>
<dbReference type="OrthoDB" id="13434at2"/>
<accession>C1DVV4</accession>
<dbReference type="GO" id="GO:0003924">
    <property type="term" value="F:GTPase activity"/>
    <property type="evidence" value="ECO:0007669"/>
    <property type="project" value="InterPro"/>
</dbReference>
<dbReference type="Pfam" id="PF00071">
    <property type="entry name" value="Ras"/>
    <property type="match status" value="1"/>
</dbReference>
<proteinExistence type="predicted"/>
<dbReference type="SUPFAM" id="SSF52540">
    <property type="entry name" value="P-loop containing nucleoside triphosphate hydrolases"/>
    <property type="match status" value="1"/>
</dbReference>